<name>A6DLR6_9BACT</name>
<accession>A6DLR6</accession>
<dbReference type="EMBL" id="ABCK01000009">
    <property type="protein sequence ID" value="EDM27521.1"/>
    <property type="molecule type" value="Genomic_DNA"/>
</dbReference>
<evidence type="ECO:0000313" key="1">
    <source>
        <dbReference type="EMBL" id="EDM27521.1"/>
    </source>
</evidence>
<evidence type="ECO:0000313" key="2">
    <source>
        <dbReference type="Proteomes" id="UP000004947"/>
    </source>
</evidence>
<protein>
    <submittedName>
        <fullName evidence="1">Peptidyl-prolyl cis-trans isomerase, FKBP-type</fullName>
    </submittedName>
</protein>
<comment type="caution">
    <text evidence="1">The sequence shown here is derived from an EMBL/GenBank/DDBJ whole genome shotgun (WGS) entry which is preliminary data.</text>
</comment>
<gene>
    <name evidence="1" type="ORF">LNTAR_05396</name>
</gene>
<reference evidence="1 2" key="1">
    <citation type="journal article" date="2010" name="J. Bacteriol.">
        <title>Genome sequence of Lentisphaera araneosa HTCC2155T, the type species of the order Lentisphaerales in the phylum Lentisphaerae.</title>
        <authorList>
            <person name="Thrash J.C."/>
            <person name="Cho J.C."/>
            <person name="Vergin K.L."/>
            <person name="Morris R.M."/>
            <person name="Giovannoni S.J."/>
        </authorList>
    </citation>
    <scope>NUCLEOTIDE SEQUENCE [LARGE SCALE GENOMIC DNA]</scope>
    <source>
        <strain evidence="1 2">HTCC2155</strain>
    </source>
</reference>
<keyword evidence="1" id="KW-0413">Isomerase</keyword>
<dbReference type="GO" id="GO:0016853">
    <property type="term" value="F:isomerase activity"/>
    <property type="evidence" value="ECO:0007669"/>
    <property type="project" value="UniProtKB-KW"/>
</dbReference>
<keyword evidence="2" id="KW-1185">Reference proteome</keyword>
<organism evidence="1 2">
    <name type="scientific">Lentisphaera araneosa HTCC2155</name>
    <dbReference type="NCBI Taxonomy" id="313628"/>
    <lineage>
        <taxon>Bacteria</taxon>
        <taxon>Pseudomonadati</taxon>
        <taxon>Lentisphaerota</taxon>
        <taxon>Lentisphaeria</taxon>
        <taxon>Lentisphaerales</taxon>
        <taxon>Lentisphaeraceae</taxon>
        <taxon>Lentisphaera</taxon>
    </lineage>
</organism>
<proteinExistence type="predicted"/>
<sequence>MSLDYFIKDEAGQVLESSAEGLLTYLHGYGSLPSPLEQALEGKDQGANACLDVPVFNVMVNTMRVYLLGIIFWTSFKDIILSISFL</sequence>
<dbReference type="AlphaFoldDB" id="A6DLR6"/>
<dbReference type="Proteomes" id="UP000004947">
    <property type="component" value="Unassembled WGS sequence"/>
</dbReference>
<dbReference type="SUPFAM" id="SSF54534">
    <property type="entry name" value="FKBP-like"/>
    <property type="match status" value="1"/>
</dbReference>